<evidence type="ECO:0000313" key="3">
    <source>
        <dbReference type="Proteomes" id="UP000002493"/>
    </source>
</evidence>
<dbReference type="GeneID" id="1192081"/>
<organism evidence="2 3">
    <name type="scientific">Vibrio parahaemolyticus serotype O3:K6 (strain RIMD 2210633)</name>
    <dbReference type="NCBI Taxonomy" id="223926"/>
    <lineage>
        <taxon>Bacteria</taxon>
        <taxon>Pseudomonadati</taxon>
        <taxon>Pseudomonadota</taxon>
        <taxon>Gammaproteobacteria</taxon>
        <taxon>Vibrionales</taxon>
        <taxon>Vibrionaceae</taxon>
        <taxon>Vibrio</taxon>
    </lineage>
</organism>
<dbReference type="EMBL" id="BA000032">
    <property type="protein sequence ID" value="BAC62728.1"/>
    <property type="molecule type" value="Genomic_DNA"/>
</dbReference>
<feature type="transmembrane region" description="Helical" evidence="1">
    <location>
        <begin position="60"/>
        <end position="78"/>
    </location>
</feature>
<feature type="transmembrane region" description="Helical" evidence="1">
    <location>
        <begin position="21"/>
        <end position="40"/>
    </location>
</feature>
<name>Q87GD2_VIBPA</name>
<keyword evidence="1" id="KW-1133">Transmembrane helix</keyword>
<reference evidence="2 3" key="1">
    <citation type="journal article" date="2003" name="Lancet">
        <title>Genome sequence of Vibrio parahaemolyticus: a pathogenic mechanism distinct from that of V. cholerae.</title>
        <authorList>
            <person name="Makino K."/>
            <person name="Oshima K."/>
            <person name="Kurokawa K."/>
            <person name="Yokoyama K."/>
            <person name="Uda T."/>
            <person name="Tagomori K."/>
            <person name="Iijima Y."/>
            <person name="Najima M."/>
            <person name="Nakano M."/>
            <person name="Yamashita A."/>
            <person name="Kubota Y."/>
            <person name="Kimura S."/>
            <person name="Yasunaga T."/>
            <person name="Honda T."/>
            <person name="Shinagawa H."/>
            <person name="Hattori M."/>
            <person name="Iida T."/>
        </authorList>
    </citation>
    <scope>NUCLEOTIDE SEQUENCE [LARGE SCALE GENOMIC DNA]</scope>
    <source>
        <strain evidence="3">RIMD 2210633</strain>
    </source>
</reference>
<sequence length="110" mass="12260">MLYSNQAVKGALNNERFLPRFGYMAECFALLLLIVAGEGFFKPVITLAEKGIDDVVGDVFVNYAFGGLSIFVLCWIYFDFVGNSKPLGNAPNTFIKWTISHLLLMLSLSR</sequence>
<dbReference type="eggNOG" id="COG4292">
    <property type="taxonomic scope" value="Bacteria"/>
</dbReference>
<keyword evidence="1" id="KW-0472">Membrane</keyword>
<proteinExistence type="predicted"/>
<evidence type="ECO:0000313" key="2">
    <source>
        <dbReference type="EMBL" id="BAC62728.1"/>
    </source>
</evidence>
<keyword evidence="1" id="KW-0812">Transmembrane</keyword>
<accession>Q87GD2</accession>
<dbReference type="HOGENOM" id="CLU_173403_0_0_6"/>
<dbReference type="AlphaFoldDB" id="Q87GD2"/>
<protein>
    <submittedName>
        <fullName evidence="2">Putative integral membrane protein</fullName>
    </submittedName>
</protein>
<dbReference type="RefSeq" id="WP_005463137.1">
    <property type="nucleotide sequence ID" value="NC_004605.1"/>
</dbReference>
<evidence type="ECO:0000256" key="1">
    <source>
        <dbReference type="SAM" id="Phobius"/>
    </source>
</evidence>
<gene>
    <name evidence="2" type="ordered locus">VPA1385</name>
</gene>
<dbReference type="PATRIC" id="fig|223926.6.peg.4312"/>
<dbReference type="KEGG" id="vpa:VPA1385"/>
<dbReference type="Proteomes" id="UP000002493">
    <property type="component" value="Chromosome 2"/>
</dbReference>